<dbReference type="GO" id="GO:0032979">
    <property type="term" value="P:protein insertion into mitochondrial inner membrane from matrix"/>
    <property type="evidence" value="ECO:0007669"/>
    <property type="project" value="TreeGrafter"/>
</dbReference>
<gene>
    <name evidence="7" type="ORF">Agabi119p4_4389</name>
</gene>
<dbReference type="EMBL" id="JABXXO010000006">
    <property type="protein sequence ID" value="KAF7775996.1"/>
    <property type="molecule type" value="Genomic_DNA"/>
</dbReference>
<name>A0A8H7KH87_AGABI</name>
<evidence type="ECO:0000256" key="3">
    <source>
        <dbReference type="ARBA" id="ARBA00022692"/>
    </source>
</evidence>
<keyword evidence="3" id="KW-0812">Transmembrane</keyword>
<evidence type="ECO:0000313" key="7">
    <source>
        <dbReference type="EMBL" id="KAF7775996.1"/>
    </source>
</evidence>
<protein>
    <submittedName>
        <fullName evidence="7">Uncharacterized protein</fullName>
    </submittedName>
</protein>
<dbReference type="GO" id="GO:0032977">
    <property type="term" value="F:membrane insertase activity"/>
    <property type="evidence" value="ECO:0007669"/>
    <property type="project" value="InterPro"/>
</dbReference>
<keyword evidence="5" id="KW-0472">Membrane</keyword>
<dbReference type="GO" id="GO:0033617">
    <property type="term" value="P:mitochondrial respiratory chain complex IV assembly"/>
    <property type="evidence" value="ECO:0007669"/>
    <property type="project" value="TreeGrafter"/>
</dbReference>
<evidence type="ECO:0000256" key="6">
    <source>
        <dbReference type="SAM" id="MobiDB-lite"/>
    </source>
</evidence>
<dbReference type="GO" id="GO:0005743">
    <property type="term" value="C:mitochondrial inner membrane"/>
    <property type="evidence" value="ECO:0007669"/>
    <property type="project" value="TreeGrafter"/>
</dbReference>
<evidence type="ECO:0000256" key="5">
    <source>
        <dbReference type="ARBA" id="ARBA00023136"/>
    </source>
</evidence>
<dbReference type="Proteomes" id="UP000629468">
    <property type="component" value="Unassembled WGS sequence"/>
</dbReference>
<sequence>MLVLRGHALLARGCPTPLHARSLPRHTQRRFFWSELYDGLTPAANEFLDLAIALPYPPTWSAYASTIILTTVLLRLTFLPSVIWSRRKVVKMEQVQKDVEKMLPVIQRQEMQAMAKEGVRGEKQHLIEKHAERVNATMTKKFNELIKERKCDPKWTIPISALLQAPPYIAFSMILSRVAADPLTPFRSESFLTLTSLAHPDPTMALPIVLGIISMANVDTRSWWMTAAEQEREKKYHQWKAEKAEKKGKPYVQSPLKSILRGLSIARIGLAMLVPGGVQLYWPPEKTSGNQGSFDKESRRPVGETSHQADKKEIILLSF</sequence>
<evidence type="ECO:0000256" key="1">
    <source>
        <dbReference type="ARBA" id="ARBA00004141"/>
    </source>
</evidence>
<accession>A0A8H7KH87</accession>
<organism evidence="7 8">
    <name type="scientific">Agaricus bisporus var. burnettii</name>
    <dbReference type="NCBI Taxonomy" id="192524"/>
    <lineage>
        <taxon>Eukaryota</taxon>
        <taxon>Fungi</taxon>
        <taxon>Dikarya</taxon>
        <taxon>Basidiomycota</taxon>
        <taxon>Agaricomycotina</taxon>
        <taxon>Agaricomycetes</taxon>
        <taxon>Agaricomycetidae</taxon>
        <taxon>Agaricales</taxon>
        <taxon>Agaricineae</taxon>
        <taxon>Agaricaceae</taxon>
        <taxon>Agaricus</taxon>
    </lineage>
</organism>
<comment type="similarity">
    <text evidence="2">Belongs to the OXA1/ALB3/YidC family.</text>
</comment>
<evidence type="ECO:0000313" key="8">
    <source>
        <dbReference type="Proteomes" id="UP000629468"/>
    </source>
</evidence>
<dbReference type="PANTHER" id="PTHR12428">
    <property type="entry name" value="OXA1"/>
    <property type="match status" value="1"/>
</dbReference>
<feature type="region of interest" description="Disordered" evidence="6">
    <location>
        <begin position="285"/>
        <end position="313"/>
    </location>
</feature>
<comment type="subcellular location">
    <subcellularLocation>
        <location evidence="1">Membrane</location>
        <topology evidence="1">Multi-pass membrane protein</topology>
    </subcellularLocation>
</comment>
<evidence type="ECO:0000256" key="4">
    <source>
        <dbReference type="ARBA" id="ARBA00022989"/>
    </source>
</evidence>
<dbReference type="AlphaFoldDB" id="A0A8H7KH87"/>
<comment type="caution">
    <text evidence="7">The sequence shown here is derived from an EMBL/GenBank/DDBJ whole genome shotgun (WGS) entry which is preliminary data.</text>
</comment>
<dbReference type="PANTHER" id="PTHR12428:SF65">
    <property type="entry name" value="CYTOCHROME C OXIDASE ASSEMBLY PROTEIN COX18, MITOCHONDRIAL"/>
    <property type="match status" value="1"/>
</dbReference>
<keyword evidence="4" id="KW-1133">Transmembrane helix</keyword>
<evidence type="ECO:0000256" key="2">
    <source>
        <dbReference type="ARBA" id="ARBA00009877"/>
    </source>
</evidence>
<reference evidence="7 8" key="1">
    <citation type="journal article" name="Sci. Rep.">
        <title>Telomere-to-telomere assembled and centromere annotated genomes of the two main subspecies of the button mushroom Agaricus bisporus reveal especially polymorphic chromosome ends.</title>
        <authorList>
            <person name="Sonnenberg A.S.M."/>
            <person name="Sedaghat-Telgerd N."/>
            <person name="Lavrijssen B."/>
            <person name="Ohm R.A."/>
            <person name="Hendrickx P.M."/>
            <person name="Scholtmeijer K."/>
            <person name="Baars J.J.P."/>
            <person name="van Peer A."/>
        </authorList>
    </citation>
    <scope>NUCLEOTIDE SEQUENCE [LARGE SCALE GENOMIC DNA]</scope>
    <source>
        <strain evidence="7 8">H119_p4</strain>
    </source>
</reference>
<dbReference type="InterPro" id="IPR001708">
    <property type="entry name" value="YidC/ALB3/OXA1/COX18"/>
</dbReference>
<proteinExistence type="inferred from homology"/>
<feature type="compositionally biased region" description="Basic and acidic residues" evidence="6">
    <location>
        <begin position="294"/>
        <end position="313"/>
    </location>
</feature>